<proteinExistence type="inferred from homology"/>
<dbReference type="NCBIfam" id="TIGR00021">
    <property type="entry name" value="rpiA"/>
    <property type="match status" value="1"/>
</dbReference>
<dbReference type="SUPFAM" id="SSF75445">
    <property type="entry name" value="D-ribose-5-phosphate isomerase (RpiA), lid domain"/>
    <property type="match status" value="1"/>
</dbReference>
<dbReference type="EC" id="5.3.1.6" evidence="3"/>
<dbReference type="InterPro" id="IPR004788">
    <property type="entry name" value="Ribose5P_isomerase_type_A"/>
</dbReference>
<dbReference type="PANTHER" id="PTHR43748">
    <property type="entry name" value="RIBOSE-5-PHOSPHATE ISOMERASE 3, CHLOROPLASTIC-RELATED"/>
    <property type="match status" value="1"/>
</dbReference>
<protein>
    <recommendedName>
        <fullName evidence="3">ribose-5-phosphate isomerase</fullName>
        <ecNumber evidence="3">5.3.1.6</ecNumber>
    </recommendedName>
</protein>
<dbReference type="InterPro" id="IPR020672">
    <property type="entry name" value="Ribose5P_isomerase_typA_subgr"/>
</dbReference>
<dbReference type="CDD" id="cd01398">
    <property type="entry name" value="RPI_A"/>
    <property type="match status" value="1"/>
</dbReference>
<dbReference type="Pfam" id="PF06026">
    <property type="entry name" value="Rib_5-P_isom_A"/>
    <property type="match status" value="1"/>
</dbReference>
<evidence type="ECO:0000256" key="2">
    <source>
        <dbReference type="ARBA" id="ARBA00004921"/>
    </source>
</evidence>
<reference evidence="5" key="1">
    <citation type="submission" date="2018-05" db="EMBL/GenBank/DDBJ databases">
        <authorList>
            <person name="Lanie J.A."/>
            <person name="Ng W.-L."/>
            <person name="Kazmierczak K.M."/>
            <person name="Andrzejewski T.M."/>
            <person name="Davidsen T.M."/>
            <person name="Wayne K.J."/>
            <person name="Tettelin H."/>
            <person name="Glass J.I."/>
            <person name="Rusch D."/>
            <person name="Podicherti R."/>
            <person name="Tsui H.-C.T."/>
            <person name="Winkler M.E."/>
        </authorList>
    </citation>
    <scope>NUCLEOTIDE SEQUENCE</scope>
</reference>
<evidence type="ECO:0000313" key="5">
    <source>
        <dbReference type="EMBL" id="SUZ75473.1"/>
    </source>
</evidence>
<dbReference type="GO" id="GO:0009052">
    <property type="term" value="P:pentose-phosphate shunt, non-oxidative branch"/>
    <property type="evidence" value="ECO:0007669"/>
    <property type="project" value="InterPro"/>
</dbReference>
<dbReference type="InterPro" id="IPR050262">
    <property type="entry name" value="Ribose-5P_isomerase"/>
</dbReference>
<gene>
    <name evidence="5" type="ORF">METZ01_LOCUS28327</name>
</gene>
<dbReference type="EMBL" id="UINC01001247">
    <property type="protein sequence ID" value="SUZ75473.1"/>
    <property type="molecule type" value="Genomic_DNA"/>
</dbReference>
<dbReference type="GO" id="GO:0004751">
    <property type="term" value="F:ribose-5-phosphate isomerase activity"/>
    <property type="evidence" value="ECO:0007669"/>
    <property type="project" value="UniProtKB-EC"/>
</dbReference>
<keyword evidence="4" id="KW-0413">Isomerase</keyword>
<dbReference type="NCBIfam" id="NF001924">
    <property type="entry name" value="PRK00702.1"/>
    <property type="match status" value="1"/>
</dbReference>
<dbReference type="AlphaFoldDB" id="A0A381QCT6"/>
<name>A0A381QCT6_9ZZZZ</name>
<evidence type="ECO:0000256" key="1">
    <source>
        <dbReference type="ARBA" id="ARBA00001713"/>
    </source>
</evidence>
<evidence type="ECO:0000256" key="4">
    <source>
        <dbReference type="ARBA" id="ARBA00023235"/>
    </source>
</evidence>
<dbReference type="HAMAP" id="MF_00170">
    <property type="entry name" value="Rib_5P_isom_A"/>
    <property type="match status" value="1"/>
</dbReference>
<sequence>MSLEKKIRAAEKALEFVETGMKIGLGSGSTANEFIKLLSLKIKEGFDIEGVVTSQDTENLAKESNIPLTSLQEVKSLDITIDGTDEVDSNLSLIKGGGGALLREKIVAYNSEKFIIIADDSKKVDKLGNFKLPVEVSIYENSATNLKILRKLEEVGYYGSSSIRKSQNTNFITDSGNYIYDFSLGSIDEPYIVDQLLNSIPGVIGHGLFIDLADIVIIADEESVEILSK</sequence>
<organism evidence="5">
    <name type="scientific">marine metagenome</name>
    <dbReference type="NCBI Taxonomy" id="408172"/>
    <lineage>
        <taxon>unclassified sequences</taxon>
        <taxon>metagenomes</taxon>
        <taxon>ecological metagenomes</taxon>
    </lineage>
</organism>
<comment type="catalytic activity">
    <reaction evidence="1">
        <text>aldehydo-D-ribose 5-phosphate = D-ribulose 5-phosphate</text>
        <dbReference type="Rhea" id="RHEA:14657"/>
        <dbReference type="ChEBI" id="CHEBI:58121"/>
        <dbReference type="ChEBI" id="CHEBI:58273"/>
        <dbReference type="EC" id="5.3.1.6"/>
    </reaction>
</comment>
<dbReference type="Gene3D" id="3.30.70.260">
    <property type="match status" value="1"/>
</dbReference>
<dbReference type="PANTHER" id="PTHR43748:SF3">
    <property type="entry name" value="RIBOSE-5-PHOSPHATE ISOMERASE 3, CHLOROPLASTIC-RELATED"/>
    <property type="match status" value="1"/>
</dbReference>
<comment type="pathway">
    <text evidence="2">Carbohydrate degradation.</text>
</comment>
<dbReference type="Gene3D" id="3.40.50.1360">
    <property type="match status" value="1"/>
</dbReference>
<dbReference type="InterPro" id="IPR037171">
    <property type="entry name" value="NagB/RpiA_transferase-like"/>
</dbReference>
<evidence type="ECO:0000256" key="3">
    <source>
        <dbReference type="ARBA" id="ARBA00011959"/>
    </source>
</evidence>
<accession>A0A381QCT6</accession>
<dbReference type="FunFam" id="3.40.50.1360:FF:000001">
    <property type="entry name" value="Ribose-5-phosphate isomerase A"/>
    <property type="match status" value="1"/>
</dbReference>
<dbReference type="SUPFAM" id="SSF100950">
    <property type="entry name" value="NagB/RpiA/CoA transferase-like"/>
    <property type="match status" value="1"/>
</dbReference>